<feature type="non-terminal residue" evidence="3">
    <location>
        <position position="523"/>
    </location>
</feature>
<name>A0A506PD65_9FLAO</name>
<accession>A0A506PD65</accession>
<sequence length="523" mass="54850">MKKITLIIIVFFGTSQLFFSTYIFRGITETIATKTEGYKAIRSQFVSFFSSDILNDLKSSVNKKSENKDIPPSETQTDFENHLLKNSLNLGISNCPSDFSIDTDPDSCDAIVNYTVPTTDILGGSMVLVSGFGSGNLFPLGETEVIYEERDADDNILGTCSFTVTVVDSVAPILIGVPADTTVECDAIPALPTVTATDNCDTTLSVDFTEISNTVVDGVGTIVRQWSITDNGGNTTTETQTISVVDSTAPALIGVPADITVECDAIPALPTVTATDNCDTTLSVDFTETSNTVVDGVGTIVRQWSITDNAGNTTTETQTINVVDGTAPELVGVPADTTVECDAIPALPTVTATDNCDTTLSVNYTEISNTVVDGVGTIVRQWSITDNGGNTTTQTQTITVVDGTAPELVGVPADITVECDAIPAPATVTATDNCDTTLSVNYSETSNSVVDGVGTIVRQWSITDNGGNTTTETQTITVVDNTAPELVGVPADITVECDAIPAPATVTATDNCDTTLSVNYTET</sequence>
<dbReference type="OrthoDB" id="599464at2"/>
<evidence type="ECO:0000313" key="4">
    <source>
        <dbReference type="Proteomes" id="UP000317332"/>
    </source>
</evidence>
<dbReference type="InterPro" id="IPR003410">
    <property type="entry name" value="HYR_dom"/>
</dbReference>
<dbReference type="InterPro" id="IPR057078">
    <property type="entry name" value="HYR-4C"/>
</dbReference>
<gene>
    <name evidence="3" type="ORF">FJ651_15350</name>
</gene>
<dbReference type="InterPro" id="IPR013783">
    <property type="entry name" value="Ig-like_fold"/>
</dbReference>
<reference evidence="3 4" key="1">
    <citation type="submission" date="2019-06" db="EMBL/GenBank/DDBJ databases">
        <title>Flavobacteriaceae Paucihalobacterium erythroidium CWB-1, complete genome.</title>
        <authorList>
            <person name="Wu S."/>
        </authorList>
    </citation>
    <scope>NUCLEOTIDE SEQUENCE [LARGE SCALE GENOMIC DNA]</scope>
    <source>
        <strain evidence="3 4">CWB-1</strain>
    </source>
</reference>
<evidence type="ECO:0000313" key="3">
    <source>
        <dbReference type="EMBL" id="TPV31395.1"/>
    </source>
</evidence>
<dbReference type="Pfam" id="PF23237">
    <property type="entry name" value="HYR_4C"/>
    <property type="match status" value="4"/>
</dbReference>
<keyword evidence="1" id="KW-0677">Repeat</keyword>
<dbReference type="AlphaFoldDB" id="A0A506PD65"/>
<feature type="domain" description="HYR" evidence="2">
    <location>
        <begin position="85"/>
        <end position="168"/>
    </location>
</feature>
<dbReference type="Proteomes" id="UP000317332">
    <property type="component" value="Unassembled WGS sequence"/>
</dbReference>
<evidence type="ECO:0000259" key="2">
    <source>
        <dbReference type="PROSITE" id="PS50825"/>
    </source>
</evidence>
<dbReference type="Pfam" id="PF02494">
    <property type="entry name" value="HYR"/>
    <property type="match status" value="1"/>
</dbReference>
<proteinExistence type="predicted"/>
<dbReference type="Gene3D" id="2.60.40.10">
    <property type="entry name" value="Immunoglobulins"/>
    <property type="match status" value="4"/>
</dbReference>
<comment type="caution">
    <text evidence="3">The sequence shown here is derived from an EMBL/GenBank/DDBJ whole genome shotgun (WGS) entry which is preliminary data.</text>
</comment>
<evidence type="ECO:0000256" key="1">
    <source>
        <dbReference type="ARBA" id="ARBA00022737"/>
    </source>
</evidence>
<dbReference type="PANTHER" id="PTHR24273">
    <property type="entry name" value="FI04643P-RELATED"/>
    <property type="match status" value="1"/>
</dbReference>
<dbReference type="PANTHER" id="PTHR24273:SF32">
    <property type="entry name" value="HYALIN"/>
    <property type="match status" value="1"/>
</dbReference>
<dbReference type="EMBL" id="VHIQ01000009">
    <property type="protein sequence ID" value="TPV31395.1"/>
    <property type="molecule type" value="Genomic_DNA"/>
</dbReference>
<dbReference type="PROSITE" id="PS50825">
    <property type="entry name" value="HYR"/>
    <property type="match status" value="1"/>
</dbReference>
<keyword evidence="4" id="KW-1185">Reference proteome</keyword>
<dbReference type="RefSeq" id="WP_140991676.1">
    <property type="nucleotide sequence ID" value="NZ_VHIQ01000009.1"/>
</dbReference>
<organism evidence="3 4">
    <name type="scientific">Paucihalobacter ruber</name>
    <dbReference type="NCBI Taxonomy" id="2567861"/>
    <lineage>
        <taxon>Bacteria</taxon>
        <taxon>Pseudomonadati</taxon>
        <taxon>Bacteroidota</taxon>
        <taxon>Flavobacteriia</taxon>
        <taxon>Flavobacteriales</taxon>
        <taxon>Flavobacteriaceae</taxon>
        <taxon>Paucihalobacter</taxon>
    </lineage>
</organism>
<protein>
    <submittedName>
        <fullName evidence="3">HYR domain-containing protein</fullName>
    </submittedName>
</protein>